<dbReference type="InterPro" id="IPR000307">
    <property type="entry name" value="Ribosomal_bS16"/>
</dbReference>
<evidence type="ECO:0000256" key="4">
    <source>
        <dbReference type="SAM" id="MobiDB-lite"/>
    </source>
</evidence>
<dbReference type="PANTHER" id="PTHR12919:SF20">
    <property type="entry name" value="SMALL RIBOSOMAL SUBUNIT PROTEIN BS16M"/>
    <property type="match status" value="1"/>
</dbReference>
<dbReference type="GO" id="GO:0005737">
    <property type="term" value="C:cytoplasm"/>
    <property type="evidence" value="ECO:0007669"/>
    <property type="project" value="UniProtKB-ARBA"/>
</dbReference>
<dbReference type="NCBIfam" id="TIGR00002">
    <property type="entry name" value="S16"/>
    <property type="match status" value="1"/>
</dbReference>
<accession>A0A1G2US19</accession>
<proteinExistence type="predicted"/>
<dbReference type="Pfam" id="PF00886">
    <property type="entry name" value="Ribosomal_S16"/>
    <property type="match status" value="1"/>
</dbReference>
<name>A0A1G2US19_9BACT</name>
<dbReference type="SUPFAM" id="SSF54565">
    <property type="entry name" value="Ribosomal protein S16"/>
    <property type="match status" value="1"/>
</dbReference>
<dbReference type="InterPro" id="IPR023803">
    <property type="entry name" value="Ribosomal_bS16_dom_sf"/>
</dbReference>
<protein>
    <recommendedName>
        <fullName evidence="3">30S ribosomal protein S16</fullName>
    </recommendedName>
</protein>
<dbReference type="AlphaFoldDB" id="A0A1G2US19"/>
<dbReference type="PANTHER" id="PTHR12919">
    <property type="entry name" value="30S RIBOSOMAL PROTEIN S16"/>
    <property type="match status" value="1"/>
</dbReference>
<reference evidence="5 6" key="1">
    <citation type="journal article" date="2016" name="Nat. Commun.">
        <title>Thousands of microbial genomes shed light on interconnected biogeochemical processes in an aquifer system.</title>
        <authorList>
            <person name="Anantharaman K."/>
            <person name="Brown C.T."/>
            <person name="Hug L.A."/>
            <person name="Sharon I."/>
            <person name="Castelle C.J."/>
            <person name="Probst A.J."/>
            <person name="Thomas B.C."/>
            <person name="Singh A."/>
            <person name="Wilkins M.J."/>
            <person name="Karaoz U."/>
            <person name="Brodie E.L."/>
            <person name="Williams K.H."/>
            <person name="Hubbard S.S."/>
            <person name="Banfield J.F."/>
        </authorList>
    </citation>
    <scope>NUCLEOTIDE SEQUENCE [LARGE SCALE GENOMIC DNA]</scope>
</reference>
<keyword evidence="2" id="KW-0687">Ribonucleoprotein</keyword>
<dbReference type="Proteomes" id="UP000177276">
    <property type="component" value="Unassembled WGS sequence"/>
</dbReference>
<dbReference type="GO" id="GO:0003735">
    <property type="term" value="F:structural constituent of ribosome"/>
    <property type="evidence" value="ECO:0007669"/>
    <property type="project" value="InterPro"/>
</dbReference>
<evidence type="ECO:0000313" key="6">
    <source>
        <dbReference type="Proteomes" id="UP000177276"/>
    </source>
</evidence>
<feature type="region of interest" description="Disordered" evidence="4">
    <location>
        <begin position="109"/>
        <end position="128"/>
    </location>
</feature>
<organism evidence="5 6">
    <name type="scientific">Candidatus Zambryskibacteria bacterium RIFCSPLOWO2_12_FULL_39_16</name>
    <dbReference type="NCBI Taxonomy" id="1802775"/>
    <lineage>
        <taxon>Bacteria</taxon>
        <taxon>Candidatus Zambryskiibacteriota</taxon>
    </lineage>
</organism>
<evidence type="ECO:0000256" key="2">
    <source>
        <dbReference type="ARBA" id="ARBA00023274"/>
    </source>
</evidence>
<evidence type="ECO:0000256" key="3">
    <source>
        <dbReference type="ARBA" id="ARBA00035310"/>
    </source>
</evidence>
<keyword evidence="1 5" id="KW-0689">Ribosomal protein</keyword>
<evidence type="ECO:0000256" key="1">
    <source>
        <dbReference type="ARBA" id="ARBA00022980"/>
    </source>
</evidence>
<dbReference type="GO" id="GO:0015935">
    <property type="term" value="C:small ribosomal subunit"/>
    <property type="evidence" value="ECO:0007669"/>
    <property type="project" value="TreeGrafter"/>
</dbReference>
<gene>
    <name evidence="5" type="ORF">A3G46_02860</name>
</gene>
<comment type="caution">
    <text evidence="5">The sequence shown here is derived from an EMBL/GenBank/DDBJ whole genome shotgun (WGS) entry which is preliminary data.</text>
</comment>
<dbReference type="EMBL" id="MHWS01000015">
    <property type="protein sequence ID" value="OHB12150.1"/>
    <property type="molecule type" value="Genomic_DNA"/>
</dbReference>
<dbReference type="Gene3D" id="3.30.1320.10">
    <property type="match status" value="1"/>
</dbReference>
<dbReference type="GO" id="GO:0006412">
    <property type="term" value="P:translation"/>
    <property type="evidence" value="ECO:0007669"/>
    <property type="project" value="InterPro"/>
</dbReference>
<sequence>MIRLQRVGRKHEPVFRLVLTDSKNGPKSGKFLEILGSYDARRGEKAEFNIERVKHLMKDGAQLSDTVNNLLVKRKIIIGKKMNVLSKKSTRVPVETKVATETPETEIPMPEEVGVPTESVGIAEEKAL</sequence>
<evidence type="ECO:0000313" key="5">
    <source>
        <dbReference type="EMBL" id="OHB12150.1"/>
    </source>
</evidence>